<evidence type="ECO:0000313" key="2">
    <source>
        <dbReference type="Proteomes" id="UP000746595"/>
    </source>
</evidence>
<dbReference type="RefSeq" id="WP_168153066.1">
    <property type="nucleotide sequence ID" value="NZ_JAAWVT010000009.1"/>
</dbReference>
<sequence>MRWESLFADLEAQFAAAAARNQISEVQEIVRIERARQTLMQRLASAVGGDVDLQLLGGERLGGRLAGIGKDWLMLNRAGTEELVPINAVSWWTARERTRTLAEQTESRVKFSQALRVLVRDRARVSVGGIDGRLLASGTLDQVGQDFVEVALHPHDEFRRSPAVNGRVSIPFHAIARVRSGS</sequence>
<dbReference type="Proteomes" id="UP000746595">
    <property type="component" value="Unassembled WGS sequence"/>
</dbReference>
<keyword evidence="2" id="KW-1185">Reference proteome</keyword>
<accession>A0ABX1G7N3</accession>
<proteinExistence type="predicted"/>
<dbReference type="EMBL" id="JAAWVT010000009">
    <property type="protein sequence ID" value="NKG22282.1"/>
    <property type="molecule type" value="Genomic_DNA"/>
</dbReference>
<organism evidence="1 2">
    <name type="scientific">Paeniglutamicibacter terrestris</name>
    <dbReference type="NCBI Taxonomy" id="2723403"/>
    <lineage>
        <taxon>Bacteria</taxon>
        <taxon>Bacillati</taxon>
        <taxon>Actinomycetota</taxon>
        <taxon>Actinomycetes</taxon>
        <taxon>Micrococcales</taxon>
        <taxon>Micrococcaceae</taxon>
        <taxon>Paeniglutamicibacter</taxon>
    </lineage>
</organism>
<comment type="caution">
    <text evidence="1">The sequence shown here is derived from an EMBL/GenBank/DDBJ whole genome shotgun (WGS) entry which is preliminary data.</text>
</comment>
<protein>
    <submittedName>
        <fullName evidence="1">Uncharacterized protein</fullName>
    </submittedName>
</protein>
<reference evidence="1 2" key="1">
    <citation type="submission" date="2020-04" db="EMBL/GenBank/DDBJ databases">
        <title>Paeniglutamicibacter sp. ANT13_2, a novel actinomycete isolated from sediment in Antarctica.</title>
        <authorList>
            <person name="Sakdapetsiri C."/>
            <person name="Pinyakong O."/>
        </authorList>
    </citation>
    <scope>NUCLEOTIDE SEQUENCE [LARGE SCALE GENOMIC DNA]</scope>
    <source>
        <strain evidence="1 2">ANT13_2</strain>
    </source>
</reference>
<gene>
    <name evidence="1" type="ORF">HED64_16405</name>
</gene>
<name>A0ABX1G7N3_9MICC</name>
<evidence type="ECO:0000313" key="1">
    <source>
        <dbReference type="EMBL" id="NKG22282.1"/>
    </source>
</evidence>